<name>A0A7J6LL59_PEROL</name>
<dbReference type="SMART" id="SM00320">
    <property type="entry name" value="WD40"/>
    <property type="match status" value="4"/>
</dbReference>
<evidence type="ECO:0000313" key="10">
    <source>
        <dbReference type="EMBL" id="KAF4659998.1"/>
    </source>
</evidence>
<dbReference type="SUPFAM" id="SSF50978">
    <property type="entry name" value="WD40 repeat-like"/>
    <property type="match status" value="2"/>
</dbReference>
<dbReference type="GO" id="GO:0006364">
    <property type="term" value="P:rRNA processing"/>
    <property type="evidence" value="ECO:0007669"/>
    <property type="project" value="UniProtKB-KW"/>
</dbReference>
<dbReference type="InterPro" id="IPR036322">
    <property type="entry name" value="WD40_repeat_dom_sf"/>
</dbReference>
<comment type="caution">
    <text evidence="10">The sequence shown here is derived from an EMBL/GenBank/DDBJ whole genome shotgun (WGS) entry which is preliminary data.</text>
</comment>
<dbReference type="InterPro" id="IPR015943">
    <property type="entry name" value="WD40/YVTN_repeat-like_dom_sf"/>
</dbReference>
<keyword evidence="4 8" id="KW-0853">WD repeat</keyword>
<dbReference type="OrthoDB" id="4096at2759"/>
<evidence type="ECO:0000256" key="7">
    <source>
        <dbReference type="ARBA" id="ARBA00023242"/>
    </source>
</evidence>
<organism evidence="10 12">
    <name type="scientific">Perkinsus olseni</name>
    <name type="common">Perkinsus atlanticus</name>
    <dbReference type="NCBI Taxonomy" id="32597"/>
    <lineage>
        <taxon>Eukaryota</taxon>
        <taxon>Sar</taxon>
        <taxon>Alveolata</taxon>
        <taxon>Perkinsozoa</taxon>
        <taxon>Perkinsea</taxon>
        <taxon>Perkinsida</taxon>
        <taxon>Perkinsidae</taxon>
        <taxon>Perkinsus</taxon>
    </lineage>
</organism>
<dbReference type="GO" id="GO:0032040">
    <property type="term" value="C:small-subunit processome"/>
    <property type="evidence" value="ECO:0007669"/>
    <property type="project" value="InterPro"/>
</dbReference>
<sequence length="829" mass="89024">MSPATGVSMKPQKVDFADVPSLRAEIISGDLSKVKPVFSRDSKFLYCGSGKEILKYSVSAERLVSVLCGHEDAVTGLCLNSDGDLVSCSLDGTIRDWKGDVCSKVHQLNKPIRFMDTDKAGNVWYVVLEAEGATPAYPKGTLCEFDISTGKVYAHVYAGCIHAMQVSPSGRFAAAIVGGHAGRLLVNCRSEKVTREWRQPLRGSTHNRLTALAVHPSDDHVATGDQNGRIRRWYVFSGEGNRSLVGPGEREAVKSEQHWHCTSVKGLVFAGASDVLISVAGEAVLCQWTSPSQRHPGVLPRIARSGAAQMAVGPAKQGLVAVIGKGNSVSVVDVNNNQLKCTLYGMATTEAAAVDEGNRKTKKIDSLATEGASTASSSSGCYLTPLEDNTVLVSSPAFTDVQVFDAVELRLADEIVPLVARNFVTTAWQTGSKSAIPAAPWVVSTSSGSSDGSWLVGALHRPSAVDGEGDETLLKFWDRKANRLHTVCVSPHNDRITALLPVKRKLPHTAADGSESEQLFASASRDGTVSVWGLTTVDEKAGNSGSRWELRASLGWRGHTTPQAMTCDEEGSVLVAAFGNYVTIWSLDNYTELTAGRIHLPMEVKGVHLHGTRLYCLTTSKHASLLSSVDLLTLKTTKTITFHGKATGLSAQIGQEKMFVTCPRKVLCFSAPSLKLISSVPLPAPAVSSCVLSTGLVIVWEQSGKVLKLDPDSPVEGLTKINAAMHVDYVPSMEEAAEDSRMIVDEQRDDEEEEEGIEDLIEAMDQWNLADEKLKNVNVMSALNSLVEPTAPSHVCPMPSKLLPDLLDRIFEVSRAGVGSGGHRRNFAS</sequence>
<accession>A0A7J6LL59</accession>
<dbReference type="PROSITE" id="PS50082">
    <property type="entry name" value="WD_REPEATS_2"/>
    <property type="match status" value="1"/>
</dbReference>
<keyword evidence="2" id="KW-0690">Ribosome biogenesis</keyword>
<dbReference type="GO" id="GO:2000234">
    <property type="term" value="P:positive regulation of rRNA processing"/>
    <property type="evidence" value="ECO:0007669"/>
    <property type="project" value="TreeGrafter"/>
</dbReference>
<feature type="repeat" description="WD" evidence="8">
    <location>
        <begin position="67"/>
        <end position="98"/>
    </location>
</feature>
<evidence type="ECO:0000313" key="13">
    <source>
        <dbReference type="Proteomes" id="UP000572268"/>
    </source>
</evidence>
<dbReference type="InterPro" id="IPR001680">
    <property type="entry name" value="WD40_rpt"/>
</dbReference>
<dbReference type="Proteomes" id="UP000570595">
    <property type="component" value="Unassembled WGS sequence"/>
</dbReference>
<dbReference type="InterPro" id="IPR057644">
    <property type="entry name" value="Beta-prop_WDR75_2nd"/>
</dbReference>
<keyword evidence="6" id="KW-0804">Transcription</keyword>
<dbReference type="EMBL" id="JABANN010000254">
    <property type="protein sequence ID" value="KAF4664626.1"/>
    <property type="molecule type" value="Genomic_DNA"/>
</dbReference>
<dbReference type="Pfam" id="PF23869">
    <property type="entry name" value="Beta-prop_WDR75_1st"/>
    <property type="match status" value="1"/>
</dbReference>
<dbReference type="PANTHER" id="PTHR44215:SF1">
    <property type="entry name" value="WD REPEAT-CONTAINING PROTEIN 75"/>
    <property type="match status" value="1"/>
</dbReference>
<dbReference type="AlphaFoldDB" id="A0A7J6LL59"/>
<evidence type="ECO:0000256" key="6">
    <source>
        <dbReference type="ARBA" id="ARBA00023163"/>
    </source>
</evidence>
<gene>
    <name evidence="10" type="primary">WDR75</name>
    <name evidence="11" type="ORF">FOL46_004113</name>
    <name evidence="10" type="ORF">FOZ61_004337</name>
</gene>
<proteinExistence type="predicted"/>
<dbReference type="PANTHER" id="PTHR44215">
    <property type="entry name" value="WD REPEAT-CONTAINING PROTEIN 75"/>
    <property type="match status" value="1"/>
</dbReference>
<dbReference type="GO" id="GO:0045943">
    <property type="term" value="P:positive regulation of transcription by RNA polymerase I"/>
    <property type="evidence" value="ECO:0007669"/>
    <property type="project" value="InterPro"/>
</dbReference>
<evidence type="ECO:0000256" key="5">
    <source>
        <dbReference type="ARBA" id="ARBA00022737"/>
    </source>
</evidence>
<evidence type="ECO:0000256" key="3">
    <source>
        <dbReference type="ARBA" id="ARBA00022552"/>
    </source>
</evidence>
<reference evidence="12 13" key="1">
    <citation type="submission" date="2020-04" db="EMBL/GenBank/DDBJ databases">
        <title>Perkinsus olseni comparative genomics.</title>
        <authorList>
            <person name="Bogema D.R."/>
        </authorList>
    </citation>
    <scope>NUCLEOTIDE SEQUENCE [LARGE SCALE GENOMIC DNA]</scope>
    <source>
        <strain evidence="10">ATCC PRA-179</strain>
        <strain evidence="11">ATCC PRA-31</strain>
    </source>
</reference>
<keyword evidence="3" id="KW-0698">rRNA processing</keyword>
<evidence type="ECO:0000313" key="12">
    <source>
        <dbReference type="Proteomes" id="UP000570595"/>
    </source>
</evidence>
<evidence type="ECO:0000256" key="2">
    <source>
        <dbReference type="ARBA" id="ARBA00022517"/>
    </source>
</evidence>
<keyword evidence="5" id="KW-0677">Repeat</keyword>
<evidence type="ECO:0000256" key="4">
    <source>
        <dbReference type="ARBA" id="ARBA00022574"/>
    </source>
</evidence>
<dbReference type="Proteomes" id="UP000572268">
    <property type="component" value="Unassembled WGS sequence"/>
</dbReference>
<feature type="domain" description="WD repeat-containing protein 75 second beta-propeller" evidence="9">
    <location>
        <begin position="449"/>
        <end position="633"/>
    </location>
</feature>
<comment type="subcellular location">
    <subcellularLocation>
        <location evidence="1">Nucleus</location>
        <location evidence="1">Nucleolus</location>
    </subcellularLocation>
</comment>
<dbReference type="GO" id="GO:0003723">
    <property type="term" value="F:RNA binding"/>
    <property type="evidence" value="ECO:0007669"/>
    <property type="project" value="InterPro"/>
</dbReference>
<evidence type="ECO:0000256" key="8">
    <source>
        <dbReference type="PROSITE-ProRule" id="PRU00221"/>
    </source>
</evidence>
<keyword evidence="7" id="KW-0539">Nucleus</keyword>
<dbReference type="Gene3D" id="2.130.10.10">
    <property type="entry name" value="YVTN repeat-like/Quinoprotein amine dehydrogenase"/>
    <property type="match status" value="3"/>
</dbReference>
<evidence type="ECO:0000259" key="9">
    <source>
        <dbReference type="Pfam" id="PF23769"/>
    </source>
</evidence>
<dbReference type="Pfam" id="PF23769">
    <property type="entry name" value="Beta-prop_WDR75_2nd"/>
    <property type="match status" value="1"/>
</dbReference>
<evidence type="ECO:0000313" key="11">
    <source>
        <dbReference type="EMBL" id="KAF4664626.1"/>
    </source>
</evidence>
<protein>
    <submittedName>
        <fullName evidence="10">WD repeat-containing protein 75</fullName>
    </submittedName>
</protein>
<dbReference type="EMBL" id="JABAHT010000248">
    <property type="protein sequence ID" value="KAF4659998.1"/>
    <property type="molecule type" value="Genomic_DNA"/>
</dbReference>
<evidence type="ECO:0000256" key="1">
    <source>
        <dbReference type="ARBA" id="ARBA00004604"/>
    </source>
</evidence>
<dbReference type="InterPro" id="IPR053826">
    <property type="entry name" value="WDR75"/>
</dbReference>